<sequence length="171" mass="19636">MGSLALMNNSLFPNKNIKVFNNMKQLLFLFGAIILFCTSCSTHKTLVESNKEVSFTEGKNYFHIGKETKPTIMKIASQPEFEKQFGMATFMGKGGEATPIDFNKSFVIAYILPESNRRTELRPLSLTKKRKKHLVMKYFMKEGVTQSFTTQPFFIMIVDKAFLDYNVTEEK</sequence>
<protein>
    <submittedName>
        <fullName evidence="1">Uncharacterized protein</fullName>
    </submittedName>
</protein>
<evidence type="ECO:0000313" key="2">
    <source>
        <dbReference type="Proteomes" id="UP000004597"/>
    </source>
</evidence>
<dbReference type="STRING" id="857291.HMPREF9138_01249"/>
<name>G6AGQ3_9BACT</name>
<accession>G6AGQ3</accession>
<reference evidence="1 2" key="1">
    <citation type="submission" date="2011-10" db="EMBL/GenBank/DDBJ databases">
        <title>The Genome Sequence of Prevotella histicola F0411.</title>
        <authorList>
            <consortium name="The Broad Institute Genome Sequencing Platform"/>
            <person name="Earl A."/>
            <person name="Ward D."/>
            <person name="Feldgarden M."/>
            <person name="Gevers D."/>
            <person name="Izard J."/>
            <person name="Ganesan A."/>
            <person name="Blanton J.M."/>
            <person name="Baranova O.V."/>
            <person name="Tanner A.C."/>
            <person name="Mathney J.M.J."/>
            <person name="Dewhirst F.E."/>
            <person name="Young S.K."/>
            <person name="Zeng Q."/>
            <person name="Gargeya S."/>
            <person name="Fitzgerald M."/>
            <person name="Haas B."/>
            <person name="Abouelleil A."/>
            <person name="Alvarado L."/>
            <person name="Arachchi H.M."/>
            <person name="Berlin A."/>
            <person name="Brown A."/>
            <person name="Chapman S.B."/>
            <person name="Chen Z."/>
            <person name="Dunbar C."/>
            <person name="Freedman E."/>
            <person name="Gearin G."/>
            <person name="Gellesch M."/>
            <person name="Goldberg J."/>
            <person name="Griggs A."/>
            <person name="Gujja S."/>
            <person name="Heiman D."/>
            <person name="Howarth C."/>
            <person name="Larson L."/>
            <person name="Lui A."/>
            <person name="MacDonald P.J.P."/>
            <person name="Montmayeur A."/>
            <person name="Murphy C."/>
            <person name="Neiman D."/>
            <person name="Pearson M."/>
            <person name="Priest M."/>
            <person name="Roberts A."/>
            <person name="Saif S."/>
            <person name="Shea T."/>
            <person name="Shenoy N."/>
            <person name="Sisk P."/>
            <person name="Stolte C."/>
            <person name="Sykes S."/>
            <person name="Wortman J."/>
            <person name="Nusbaum C."/>
            <person name="Birren B."/>
        </authorList>
    </citation>
    <scope>NUCLEOTIDE SEQUENCE [LARGE SCALE GENOMIC DNA]</scope>
    <source>
        <strain evidence="1 2">F0411</strain>
    </source>
</reference>
<dbReference type="EMBL" id="AFXP01000010">
    <property type="protein sequence ID" value="EHG16087.1"/>
    <property type="molecule type" value="Genomic_DNA"/>
</dbReference>
<organism evidence="1 2">
    <name type="scientific">Prevotella histicola F0411</name>
    <dbReference type="NCBI Taxonomy" id="857291"/>
    <lineage>
        <taxon>Bacteria</taxon>
        <taxon>Pseudomonadati</taxon>
        <taxon>Bacteroidota</taxon>
        <taxon>Bacteroidia</taxon>
        <taxon>Bacteroidales</taxon>
        <taxon>Prevotellaceae</taxon>
        <taxon>Prevotella</taxon>
    </lineage>
</organism>
<dbReference type="AlphaFoldDB" id="G6AGQ3"/>
<comment type="caution">
    <text evidence="1">The sequence shown here is derived from an EMBL/GenBank/DDBJ whole genome shotgun (WGS) entry which is preliminary data.</text>
</comment>
<proteinExistence type="predicted"/>
<dbReference type="PATRIC" id="fig|857291.3.peg.1251"/>
<evidence type="ECO:0000313" key="1">
    <source>
        <dbReference type="EMBL" id="EHG16087.1"/>
    </source>
</evidence>
<keyword evidence="2" id="KW-1185">Reference proteome</keyword>
<gene>
    <name evidence="1" type="ORF">HMPREF9138_01249</name>
</gene>
<dbReference type="HOGENOM" id="CLU_138519_0_0_10"/>
<dbReference type="Proteomes" id="UP000004597">
    <property type="component" value="Unassembled WGS sequence"/>
</dbReference>